<keyword evidence="2" id="KW-1185">Reference proteome</keyword>
<reference evidence="1 2" key="1">
    <citation type="submission" date="2019-08" db="EMBL/GenBank/DDBJ databases">
        <title>In-depth cultivation of the pig gut microbiome towards novel bacterial diversity and tailored functional studies.</title>
        <authorList>
            <person name="Wylensek D."/>
            <person name="Hitch T.C.A."/>
            <person name="Clavel T."/>
        </authorList>
    </citation>
    <scope>NUCLEOTIDE SEQUENCE [LARGE SCALE GENOMIC DNA]</scope>
    <source>
        <strain evidence="1 2">WCA-MUC-591-APC-3H</strain>
    </source>
</reference>
<organism evidence="1 2">
    <name type="scientific">Hornefia butyriciproducens</name>
    <dbReference type="NCBI Taxonomy" id="2652293"/>
    <lineage>
        <taxon>Bacteria</taxon>
        <taxon>Bacillati</taxon>
        <taxon>Bacillota</taxon>
        <taxon>Clostridia</taxon>
        <taxon>Peptostreptococcales</taxon>
        <taxon>Anaerovoracaceae</taxon>
        <taxon>Hornefia</taxon>
    </lineage>
</organism>
<dbReference type="AlphaFoldDB" id="A0A6L5Y1V0"/>
<dbReference type="Proteomes" id="UP000474676">
    <property type="component" value="Unassembled WGS sequence"/>
</dbReference>
<sequence length="191" mass="21601">MMKNKSETGNTGSNRRIDGDYVWYMSYGSNMFEKRFASYIDGGEFRGGGSRHEACEDKSAPRAVRACEIPYDMYFRNSSCSWDGGGVSFLDIMKPGRAKGVAYLITREQFSHVACQENGGCPPEFSRGWYDTVVSLGIMDGYEVLTITNGETENYNVPSEAYLETLRAGLREHFPEMTEKEICDYLSRCIR</sequence>
<name>A0A6L5Y1V0_9FIRM</name>
<dbReference type="GeneID" id="303113770"/>
<dbReference type="EMBL" id="VUMZ01000001">
    <property type="protein sequence ID" value="MST50790.1"/>
    <property type="molecule type" value="Genomic_DNA"/>
</dbReference>
<evidence type="ECO:0000313" key="2">
    <source>
        <dbReference type="Proteomes" id="UP000474676"/>
    </source>
</evidence>
<dbReference type="RefSeq" id="WP_154573277.1">
    <property type="nucleotide sequence ID" value="NZ_VUMZ01000001.1"/>
</dbReference>
<dbReference type="Gene3D" id="3.10.490.10">
    <property type="entry name" value="Gamma-glutamyl cyclotransferase-like"/>
    <property type="match status" value="1"/>
</dbReference>
<protein>
    <submittedName>
        <fullName evidence="1">Histone deacetylase</fullName>
    </submittedName>
</protein>
<accession>A0A6L5Y1V0</accession>
<evidence type="ECO:0000313" key="1">
    <source>
        <dbReference type="EMBL" id="MST50790.1"/>
    </source>
</evidence>
<gene>
    <name evidence="1" type="ORF">FYJ64_00405</name>
</gene>
<proteinExistence type="predicted"/>
<comment type="caution">
    <text evidence="1">The sequence shown here is derived from an EMBL/GenBank/DDBJ whole genome shotgun (WGS) entry which is preliminary data.</text>
</comment>